<dbReference type="InterPro" id="IPR005802">
    <property type="entry name" value="ADC_synth_comp_1"/>
</dbReference>
<name>A0A8S8XH77_9PROT</name>
<dbReference type="EC" id="2.6.1.85" evidence="1"/>
<dbReference type="PRINTS" id="PR00095">
    <property type="entry name" value="ANTSNTHASEI"/>
</dbReference>
<dbReference type="RefSeq" id="WP_420243613.1">
    <property type="nucleotide sequence ID" value="NZ_BOPV01000001.1"/>
</dbReference>
<organism evidence="5 6">
    <name type="scientific">Roseiterribacter gracilis</name>
    <dbReference type="NCBI Taxonomy" id="2812848"/>
    <lineage>
        <taxon>Bacteria</taxon>
        <taxon>Pseudomonadati</taxon>
        <taxon>Pseudomonadota</taxon>
        <taxon>Alphaproteobacteria</taxon>
        <taxon>Rhodospirillales</taxon>
        <taxon>Roseiterribacteraceae</taxon>
        <taxon>Roseiterribacter</taxon>
    </lineage>
</organism>
<dbReference type="InterPro" id="IPR019999">
    <property type="entry name" value="Anth_synth_I-like"/>
</dbReference>
<keyword evidence="2" id="KW-0808">Transferase</keyword>
<feature type="domain" description="Anthranilate synthase component I N-terminal" evidence="4">
    <location>
        <begin position="17"/>
        <end position="138"/>
    </location>
</feature>
<evidence type="ECO:0000313" key="6">
    <source>
        <dbReference type="Proteomes" id="UP000681075"/>
    </source>
</evidence>
<proteinExistence type="predicted"/>
<dbReference type="Gene3D" id="3.60.120.10">
    <property type="entry name" value="Anthranilate synthase"/>
    <property type="match status" value="1"/>
</dbReference>
<dbReference type="NCBIfam" id="TIGR00553">
    <property type="entry name" value="pabB"/>
    <property type="match status" value="1"/>
</dbReference>
<keyword evidence="6" id="KW-1185">Reference proteome</keyword>
<dbReference type="GO" id="GO:0009396">
    <property type="term" value="P:folic acid-containing compound biosynthetic process"/>
    <property type="evidence" value="ECO:0007669"/>
    <property type="project" value="InterPro"/>
</dbReference>
<dbReference type="PANTHER" id="PTHR11236:SF50">
    <property type="entry name" value="AMINODEOXYCHORISMATE SYNTHASE COMPONENT 1"/>
    <property type="match status" value="1"/>
</dbReference>
<accession>A0A8S8XH77</accession>
<sequence>MTLDSVLDRDVVREIAWIDPLAAYASLRGNGPSIWFDSAAGGRWSYVLAEPVASLTSEADATDDPFTALSAMLHAQHGTIDAPPPFAGGVAGFLSYELRRWIERDALRHPADADLPEAQLDLYDTVLAFDVEARRTWLIARSFPASRESAAKRADRWQARLAQPSAVPTGVPTATWHADWQQDEYQAHVAALRQRTFDGEIYQANFTQRFIATRPAGLDPLAAYCRLRELAPAPFATLIELGDGRALASASPERYLRVESNRRVITEPIKGTRPRGRDAAQDDALAQELLRDEKERAENLMIVDLLRNDLGRVAQKGSVVVEDLFAVERFAAVQHLVSRVAATLAPGRDLVDLLRAAFPGGSITGCPKVHAMRAIDDSERARRGAYCGSIAWFGSDGTMDSSIAIRTLTFGCDRVLAQAGGGIVADSDPASEYRECLLKARPLLRTLDPSWAL</sequence>
<dbReference type="Proteomes" id="UP000681075">
    <property type="component" value="Unassembled WGS sequence"/>
</dbReference>
<dbReference type="AlphaFoldDB" id="A0A8S8XH77"/>
<dbReference type="Pfam" id="PF00425">
    <property type="entry name" value="Chorismate_bind"/>
    <property type="match status" value="1"/>
</dbReference>
<reference evidence="5" key="1">
    <citation type="submission" date="2021-02" db="EMBL/GenBank/DDBJ databases">
        <title>Genome sequence of Rhodospirillales sp. strain TMPK1 isolated from soil.</title>
        <authorList>
            <person name="Nakai R."/>
            <person name="Kusada H."/>
            <person name="Tamaki H."/>
        </authorList>
    </citation>
    <scope>NUCLEOTIDE SEQUENCE</scope>
    <source>
        <strain evidence="5">TMPK1</strain>
    </source>
</reference>
<dbReference type="GO" id="GO:0000162">
    <property type="term" value="P:L-tryptophan biosynthetic process"/>
    <property type="evidence" value="ECO:0007669"/>
    <property type="project" value="TreeGrafter"/>
</dbReference>
<dbReference type="PANTHER" id="PTHR11236">
    <property type="entry name" value="AMINOBENZOATE/ANTHRANILATE SYNTHASE"/>
    <property type="match status" value="1"/>
</dbReference>
<evidence type="ECO:0000259" key="3">
    <source>
        <dbReference type="Pfam" id="PF00425"/>
    </source>
</evidence>
<protein>
    <recommendedName>
        <fullName evidence="1">aminodeoxychorismate synthase</fullName>
        <ecNumber evidence="1">2.6.1.85</ecNumber>
    </recommendedName>
</protein>
<feature type="domain" description="Chorismate-utilising enzyme C-terminal" evidence="3">
    <location>
        <begin position="182"/>
        <end position="439"/>
    </location>
</feature>
<dbReference type="InterPro" id="IPR005801">
    <property type="entry name" value="ADC_synthase"/>
</dbReference>
<evidence type="ECO:0000256" key="2">
    <source>
        <dbReference type="ARBA" id="ARBA00022679"/>
    </source>
</evidence>
<evidence type="ECO:0000256" key="1">
    <source>
        <dbReference type="ARBA" id="ARBA00013139"/>
    </source>
</evidence>
<comment type="caution">
    <text evidence="5">The sequence shown here is derived from an EMBL/GenBank/DDBJ whole genome shotgun (WGS) entry which is preliminary data.</text>
</comment>
<dbReference type="InterPro" id="IPR006805">
    <property type="entry name" value="Anth_synth_I_N"/>
</dbReference>
<dbReference type="SUPFAM" id="SSF56322">
    <property type="entry name" value="ADC synthase"/>
    <property type="match status" value="1"/>
</dbReference>
<dbReference type="Pfam" id="PF04715">
    <property type="entry name" value="Anth_synt_I_N"/>
    <property type="match status" value="1"/>
</dbReference>
<dbReference type="EMBL" id="BOPV01000001">
    <property type="protein sequence ID" value="GIL40515.1"/>
    <property type="molecule type" value="Genomic_DNA"/>
</dbReference>
<dbReference type="InterPro" id="IPR015890">
    <property type="entry name" value="Chorismate_C"/>
</dbReference>
<dbReference type="GO" id="GO:0046820">
    <property type="term" value="F:4-amino-4-deoxychorismate synthase activity"/>
    <property type="evidence" value="ECO:0007669"/>
    <property type="project" value="UniProtKB-EC"/>
</dbReference>
<evidence type="ECO:0000259" key="4">
    <source>
        <dbReference type="Pfam" id="PF04715"/>
    </source>
</evidence>
<evidence type="ECO:0000313" key="5">
    <source>
        <dbReference type="EMBL" id="GIL40515.1"/>
    </source>
</evidence>
<gene>
    <name evidence="5" type="ORF">TMPK1_27520</name>
</gene>